<evidence type="ECO:0000259" key="2">
    <source>
        <dbReference type="SMART" id="SM00226"/>
    </source>
</evidence>
<accession>A0ABX2T1J0</accession>
<dbReference type="InterPro" id="IPR036196">
    <property type="entry name" value="Ptyr_pPase_sf"/>
</dbReference>
<keyword evidence="4" id="KW-1185">Reference proteome</keyword>
<comment type="caution">
    <text evidence="3">The sequence shown here is derived from an EMBL/GenBank/DDBJ whole genome shotgun (WGS) entry which is preliminary data.</text>
</comment>
<gene>
    <name evidence="3" type="ORF">HND93_00510</name>
</gene>
<protein>
    <submittedName>
        <fullName evidence="3">Arsenate reductase ArsC</fullName>
    </submittedName>
</protein>
<evidence type="ECO:0000256" key="1">
    <source>
        <dbReference type="ARBA" id="ARBA00022849"/>
    </source>
</evidence>
<dbReference type="PANTHER" id="PTHR43428">
    <property type="entry name" value="ARSENATE REDUCTASE"/>
    <property type="match status" value="1"/>
</dbReference>
<dbReference type="Proteomes" id="UP000584642">
    <property type="component" value="Unassembled WGS sequence"/>
</dbReference>
<dbReference type="CDD" id="cd16345">
    <property type="entry name" value="LMWP_ArsC"/>
    <property type="match status" value="1"/>
</dbReference>
<reference evidence="3 4" key="1">
    <citation type="submission" date="2020-05" db="EMBL/GenBank/DDBJ databases">
        <title>Azospirillum oleiclasticum sp. nov, a nitrogen-fixing and heavy crude oil-emulsifying bacterium isolated from the crude oil of Yumen Oilfield.</title>
        <authorList>
            <person name="Wu D."/>
            <person name="Cai M."/>
            <person name="Zhang X."/>
        </authorList>
    </citation>
    <scope>NUCLEOTIDE SEQUENCE [LARGE SCALE GENOMIC DNA]</scope>
    <source>
        <strain evidence="3 4">ROY-1-1-2</strain>
    </source>
</reference>
<dbReference type="InterPro" id="IPR023485">
    <property type="entry name" value="Ptyr_pPase"/>
</dbReference>
<organism evidence="3 4">
    <name type="scientific">Azospirillum oleiclasticum</name>
    <dbReference type="NCBI Taxonomy" id="2735135"/>
    <lineage>
        <taxon>Bacteria</taxon>
        <taxon>Pseudomonadati</taxon>
        <taxon>Pseudomonadota</taxon>
        <taxon>Alphaproteobacteria</taxon>
        <taxon>Rhodospirillales</taxon>
        <taxon>Azospirillaceae</taxon>
        <taxon>Azospirillum</taxon>
    </lineage>
</organism>
<dbReference type="RefSeq" id="WP_180279944.1">
    <property type="nucleotide sequence ID" value="NZ_JABFDB010000001.1"/>
</dbReference>
<dbReference type="Pfam" id="PF01451">
    <property type="entry name" value="LMWPc"/>
    <property type="match status" value="1"/>
</dbReference>
<dbReference type="PANTHER" id="PTHR43428:SF1">
    <property type="entry name" value="ARSENATE REDUCTASE"/>
    <property type="match status" value="1"/>
</dbReference>
<keyword evidence="1" id="KW-0059">Arsenical resistance</keyword>
<evidence type="ECO:0000313" key="4">
    <source>
        <dbReference type="Proteomes" id="UP000584642"/>
    </source>
</evidence>
<dbReference type="SMART" id="SM00226">
    <property type="entry name" value="LMWPc"/>
    <property type="match status" value="1"/>
</dbReference>
<feature type="domain" description="Phosphotyrosine protein phosphatase I" evidence="2">
    <location>
        <begin position="9"/>
        <end position="147"/>
    </location>
</feature>
<dbReference type="Gene3D" id="3.40.50.2300">
    <property type="match status" value="1"/>
</dbReference>
<evidence type="ECO:0000313" key="3">
    <source>
        <dbReference type="EMBL" id="NYZ18176.1"/>
    </source>
</evidence>
<proteinExistence type="predicted"/>
<dbReference type="EMBL" id="JABFDB010000001">
    <property type="protein sequence ID" value="NYZ18176.1"/>
    <property type="molecule type" value="Genomic_DNA"/>
</dbReference>
<sequence length="178" mass="19921">MSTDAFREYNVLFLCAHNSARSIMAECALRRWGNGRFHAYSAGSHPAEAPNPLALAILKSYNFKTDHLRSKSLEEFLADDAPRMDFVFTVCETLAGENCPTLPGHPLTAHWPIEDPTRTEGTEEKRLRAFRRAYVEIETRCKIFASLRVESLDNLTLQSSLNLIGRHQAAPGEVDATA</sequence>
<name>A0ABX2T1J0_9PROT</name>
<dbReference type="SUPFAM" id="SSF52788">
    <property type="entry name" value="Phosphotyrosine protein phosphatases I"/>
    <property type="match status" value="1"/>
</dbReference>